<evidence type="ECO:0000313" key="8">
    <source>
        <dbReference type="EMBL" id="ROO25045.1"/>
    </source>
</evidence>
<reference evidence="8 9" key="1">
    <citation type="submission" date="2013-10" db="EMBL/GenBank/DDBJ databases">
        <title>Salinisphaera orenii MK-B5 Genome Sequencing.</title>
        <authorList>
            <person name="Lai Q."/>
            <person name="Li C."/>
            <person name="Shao Z."/>
        </authorList>
    </citation>
    <scope>NUCLEOTIDE SEQUENCE [LARGE SCALE GENOMIC DNA]</scope>
    <source>
        <strain evidence="8 9">MK-B5</strain>
    </source>
</reference>
<evidence type="ECO:0000256" key="4">
    <source>
        <dbReference type="ARBA" id="ARBA00023002"/>
    </source>
</evidence>
<keyword evidence="6" id="KW-0503">Monooxygenase</keyword>
<comment type="caution">
    <text evidence="8">The sequence shown here is derived from an EMBL/GenBank/DDBJ whole genome shotgun (WGS) entry which is preliminary data.</text>
</comment>
<comment type="similarity">
    <text evidence="1">Belongs to the cytochrome P450 family.</text>
</comment>
<evidence type="ECO:0000256" key="1">
    <source>
        <dbReference type="ARBA" id="ARBA00010617"/>
    </source>
</evidence>
<evidence type="ECO:0000256" key="5">
    <source>
        <dbReference type="ARBA" id="ARBA00023004"/>
    </source>
</evidence>
<dbReference type="Proteomes" id="UP000283993">
    <property type="component" value="Unassembled WGS sequence"/>
</dbReference>
<protein>
    <recommendedName>
        <fullName evidence="10">Cytochrome P450</fullName>
    </recommendedName>
</protein>
<dbReference type="GO" id="GO:0004497">
    <property type="term" value="F:monooxygenase activity"/>
    <property type="evidence" value="ECO:0007669"/>
    <property type="project" value="UniProtKB-KW"/>
</dbReference>
<dbReference type="EMBL" id="AYKH01000040">
    <property type="protein sequence ID" value="ROO25045.1"/>
    <property type="molecule type" value="Genomic_DNA"/>
</dbReference>
<dbReference type="PANTHER" id="PTHR24291">
    <property type="entry name" value="CYTOCHROME P450 FAMILY 4"/>
    <property type="match status" value="1"/>
</dbReference>
<organism evidence="8 9">
    <name type="scientific">Salinisphaera orenii MK-B5</name>
    <dbReference type="NCBI Taxonomy" id="856730"/>
    <lineage>
        <taxon>Bacteria</taxon>
        <taxon>Pseudomonadati</taxon>
        <taxon>Pseudomonadota</taxon>
        <taxon>Gammaproteobacteria</taxon>
        <taxon>Salinisphaerales</taxon>
        <taxon>Salinisphaeraceae</taxon>
        <taxon>Salinisphaera</taxon>
    </lineage>
</organism>
<evidence type="ECO:0000256" key="2">
    <source>
        <dbReference type="ARBA" id="ARBA00022617"/>
    </source>
</evidence>
<dbReference type="Gene3D" id="1.10.630.10">
    <property type="entry name" value="Cytochrome P450"/>
    <property type="match status" value="1"/>
</dbReference>
<evidence type="ECO:0000256" key="6">
    <source>
        <dbReference type="ARBA" id="ARBA00023033"/>
    </source>
</evidence>
<dbReference type="SUPFAM" id="SSF48264">
    <property type="entry name" value="Cytochrome P450"/>
    <property type="match status" value="1"/>
</dbReference>
<feature type="binding site" description="axial binding residue" evidence="7">
    <location>
        <position position="384"/>
    </location>
    <ligand>
        <name>heme</name>
        <dbReference type="ChEBI" id="CHEBI:30413"/>
    </ligand>
    <ligandPart>
        <name>Fe</name>
        <dbReference type="ChEBI" id="CHEBI:18248"/>
    </ligandPart>
</feature>
<sequence length="436" mass="48224">MASSLSETSAPVGLAGPRTAFPIAPDDETRRMLCRWHGEYGAVYRVPDTRGGPDHWVVHDPRLVRLVLVQRGADYEKGRGLDRVRLLLGEGIMVSEGAFWARQRRLMQPAFRPRALADFNAMMLAENRALAERWAAAATGGAAVDVAAHISELTLVIVLKSIFGRDYAALVAAHGNPFALLTEAPERDLRFAARFHRLTGVVAAVVERRRAAPRPAFDFLGHMLAARSRTGASMSTRALIDKVMTLIVAGHETTASLLAWAWYLIATHEDVCARARVEAEAVDEAALGTHGPGADLPFIGRVIDETLRLYPPGWLLSRRARVDTDLGAHRLPAGSQVFISPYVLHWHDAHWRDPERFDPARFARGDEPGHRFAFVPFAAGPRRCVGEHMARTEMGMHLAVMLRRFTPRYAGEAPPAMESRINLRPAAGIYLQLTQR</sequence>
<dbReference type="InterPro" id="IPR002401">
    <property type="entry name" value="Cyt_P450_E_grp-I"/>
</dbReference>
<dbReference type="InterPro" id="IPR036396">
    <property type="entry name" value="Cyt_P450_sf"/>
</dbReference>
<dbReference type="Pfam" id="PF00067">
    <property type="entry name" value="p450"/>
    <property type="match status" value="2"/>
</dbReference>
<keyword evidence="3 7" id="KW-0479">Metal-binding</keyword>
<evidence type="ECO:0000256" key="7">
    <source>
        <dbReference type="PIRSR" id="PIRSR602401-1"/>
    </source>
</evidence>
<evidence type="ECO:0008006" key="10">
    <source>
        <dbReference type="Google" id="ProtNLM"/>
    </source>
</evidence>
<evidence type="ECO:0000256" key="3">
    <source>
        <dbReference type="ARBA" id="ARBA00022723"/>
    </source>
</evidence>
<keyword evidence="4" id="KW-0560">Oxidoreductase</keyword>
<accession>A0A423PHL4</accession>
<dbReference type="InterPro" id="IPR050196">
    <property type="entry name" value="Cytochrome_P450_Monoox"/>
</dbReference>
<dbReference type="PRINTS" id="PR00385">
    <property type="entry name" value="P450"/>
</dbReference>
<keyword evidence="5 7" id="KW-0408">Iron</keyword>
<keyword evidence="2 7" id="KW-0349">Heme</keyword>
<dbReference type="InterPro" id="IPR001128">
    <property type="entry name" value="Cyt_P450"/>
</dbReference>
<dbReference type="AlphaFoldDB" id="A0A423PHL4"/>
<evidence type="ECO:0000313" key="9">
    <source>
        <dbReference type="Proteomes" id="UP000283993"/>
    </source>
</evidence>
<gene>
    <name evidence="8" type="ORF">SAOR_13165</name>
</gene>
<dbReference type="RefSeq" id="WP_185015685.1">
    <property type="nucleotide sequence ID" value="NZ_AYKH01000040.1"/>
</dbReference>
<dbReference type="PRINTS" id="PR00463">
    <property type="entry name" value="EP450I"/>
</dbReference>
<comment type="cofactor">
    <cofactor evidence="7">
        <name>heme</name>
        <dbReference type="ChEBI" id="CHEBI:30413"/>
    </cofactor>
</comment>
<dbReference type="GO" id="GO:0005506">
    <property type="term" value="F:iron ion binding"/>
    <property type="evidence" value="ECO:0007669"/>
    <property type="project" value="InterPro"/>
</dbReference>
<dbReference type="GO" id="GO:0016705">
    <property type="term" value="F:oxidoreductase activity, acting on paired donors, with incorporation or reduction of molecular oxygen"/>
    <property type="evidence" value="ECO:0007669"/>
    <property type="project" value="InterPro"/>
</dbReference>
<proteinExistence type="inferred from homology"/>
<dbReference type="GO" id="GO:0020037">
    <property type="term" value="F:heme binding"/>
    <property type="evidence" value="ECO:0007669"/>
    <property type="project" value="InterPro"/>
</dbReference>
<keyword evidence="9" id="KW-1185">Reference proteome</keyword>
<name>A0A423PHL4_9GAMM</name>
<dbReference type="PANTHER" id="PTHR24291:SF50">
    <property type="entry name" value="BIFUNCTIONAL ALBAFLAVENONE MONOOXYGENASE_TERPENE SYNTHASE"/>
    <property type="match status" value="1"/>
</dbReference>